<reference evidence="2" key="1">
    <citation type="submission" date="2020-05" db="EMBL/GenBank/DDBJ databases">
        <title>WGS assembly of Panicum virgatum.</title>
        <authorList>
            <person name="Lovell J.T."/>
            <person name="Jenkins J."/>
            <person name="Shu S."/>
            <person name="Juenger T.E."/>
            <person name="Schmutz J."/>
        </authorList>
    </citation>
    <scope>NUCLEOTIDE SEQUENCE</scope>
    <source>
        <strain evidence="2">AP13</strain>
    </source>
</reference>
<gene>
    <name evidence="2" type="ORF">PVAP13_2NG442212</name>
</gene>
<dbReference type="AlphaFoldDB" id="A0A8T0VPA7"/>
<dbReference type="Proteomes" id="UP000823388">
    <property type="component" value="Chromosome 2N"/>
</dbReference>
<keyword evidence="3" id="KW-1185">Reference proteome</keyword>
<organism evidence="2 3">
    <name type="scientific">Panicum virgatum</name>
    <name type="common">Blackwell switchgrass</name>
    <dbReference type="NCBI Taxonomy" id="38727"/>
    <lineage>
        <taxon>Eukaryota</taxon>
        <taxon>Viridiplantae</taxon>
        <taxon>Streptophyta</taxon>
        <taxon>Embryophyta</taxon>
        <taxon>Tracheophyta</taxon>
        <taxon>Spermatophyta</taxon>
        <taxon>Magnoliopsida</taxon>
        <taxon>Liliopsida</taxon>
        <taxon>Poales</taxon>
        <taxon>Poaceae</taxon>
        <taxon>PACMAD clade</taxon>
        <taxon>Panicoideae</taxon>
        <taxon>Panicodae</taxon>
        <taxon>Paniceae</taxon>
        <taxon>Panicinae</taxon>
        <taxon>Panicum</taxon>
        <taxon>Panicum sect. Hiantes</taxon>
    </lineage>
</organism>
<feature type="compositionally biased region" description="Pro residues" evidence="1">
    <location>
        <begin position="13"/>
        <end position="22"/>
    </location>
</feature>
<comment type="caution">
    <text evidence="2">The sequence shown here is derived from an EMBL/GenBank/DDBJ whole genome shotgun (WGS) entry which is preliminary data.</text>
</comment>
<feature type="region of interest" description="Disordered" evidence="1">
    <location>
        <begin position="12"/>
        <end position="87"/>
    </location>
</feature>
<evidence type="ECO:0000256" key="1">
    <source>
        <dbReference type="SAM" id="MobiDB-lite"/>
    </source>
</evidence>
<dbReference type="EMBL" id="CM029040">
    <property type="protein sequence ID" value="KAG2636267.1"/>
    <property type="molecule type" value="Genomic_DNA"/>
</dbReference>
<evidence type="ECO:0000313" key="2">
    <source>
        <dbReference type="EMBL" id="KAG2636267.1"/>
    </source>
</evidence>
<name>A0A8T0VPA7_PANVG</name>
<protein>
    <submittedName>
        <fullName evidence="2">Uncharacterized protein</fullName>
    </submittedName>
</protein>
<evidence type="ECO:0000313" key="3">
    <source>
        <dbReference type="Proteomes" id="UP000823388"/>
    </source>
</evidence>
<proteinExistence type="predicted"/>
<accession>A0A8T0VPA7</accession>
<sequence length="222" mass="23687">MINTFVPRALLPFVPPPSPSSPSPVQRSVLALAHRSTASGASPGPSHRSNVRPVASPRRLLRKATLSRSPADRLPPPRRRVPRAARAPGFFNAGFRSRYTSSVSPSPSPLAISVGNRADCKEQLRPPALCDSVRVYVVLACRPPGQPPFLPAVPPALHSRWRLSRTKVHLLELPSDPPQSLLDKISGDVSVPTRGPAASSLGLGVEQGVQSNGGRFLCAHEV</sequence>